<accession>A0AAN7W2N2</accession>
<evidence type="ECO:0000259" key="1">
    <source>
        <dbReference type="Pfam" id="PF04909"/>
    </source>
</evidence>
<dbReference type="InterPro" id="IPR006680">
    <property type="entry name" value="Amidohydro-rel"/>
</dbReference>
<dbReference type="Proteomes" id="UP001310594">
    <property type="component" value="Unassembled WGS sequence"/>
</dbReference>
<dbReference type="AlphaFoldDB" id="A0AAN7W2N2"/>
<evidence type="ECO:0000313" key="3">
    <source>
        <dbReference type="Proteomes" id="UP001310594"/>
    </source>
</evidence>
<protein>
    <recommendedName>
        <fullName evidence="1">Amidohydrolase-related domain-containing protein</fullName>
    </recommendedName>
</protein>
<organism evidence="2 3">
    <name type="scientific">Elasticomyces elasticus</name>
    <dbReference type="NCBI Taxonomy" id="574655"/>
    <lineage>
        <taxon>Eukaryota</taxon>
        <taxon>Fungi</taxon>
        <taxon>Dikarya</taxon>
        <taxon>Ascomycota</taxon>
        <taxon>Pezizomycotina</taxon>
        <taxon>Dothideomycetes</taxon>
        <taxon>Dothideomycetidae</taxon>
        <taxon>Mycosphaerellales</taxon>
        <taxon>Teratosphaeriaceae</taxon>
        <taxon>Elasticomyces</taxon>
    </lineage>
</organism>
<dbReference type="PANTHER" id="PTHR35563:SF2">
    <property type="entry name" value="BARREL METAL-DEPENDENT HYDROLASE, PUTATIVE (AFU_ORTHOLOGUE AFUA_1G16240)-RELATED"/>
    <property type="match status" value="1"/>
</dbReference>
<dbReference type="SUPFAM" id="SSF51556">
    <property type="entry name" value="Metallo-dependent hydrolases"/>
    <property type="match status" value="1"/>
</dbReference>
<gene>
    <name evidence="2" type="ORF">LTR97_009493</name>
</gene>
<reference evidence="2" key="1">
    <citation type="submission" date="2023-08" db="EMBL/GenBank/DDBJ databases">
        <title>Black Yeasts Isolated from many extreme environments.</title>
        <authorList>
            <person name="Coleine C."/>
            <person name="Stajich J.E."/>
            <person name="Selbmann L."/>
        </authorList>
    </citation>
    <scope>NUCLEOTIDE SEQUENCE</scope>
    <source>
        <strain evidence="2">CCFEE 5810</strain>
    </source>
</reference>
<dbReference type="InterPro" id="IPR032466">
    <property type="entry name" value="Metal_Hydrolase"/>
</dbReference>
<feature type="domain" description="Amidohydrolase-related" evidence="1">
    <location>
        <begin position="22"/>
        <end position="262"/>
    </location>
</feature>
<dbReference type="PANTHER" id="PTHR35563">
    <property type="entry name" value="BARREL METAL-DEPENDENT HYDROLASE, PUTATIVE (AFU_ORTHOLOGUE AFUA_1G16240)-RELATED"/>
    <property type="match status" value="1"/>
</dbReference>
<dbReference type="Pfam" id="PF04909">
    <property type="entry name" value="Amidohydro_2"/>
    <property type="match status" value="1"/>
</dbReference>
<dbReference type="EMBL" id="JAVRQU010000015">
    <property type="protein sequence ID" value="KAK5694902.1"/>
    <property type="molecule type" value="Genomic_DNA"/>
</dbReference>
<dbReference type="InterPro" id="IPR052358">
    <property type="entry name" value="Aro_Compnd_Degr_Hydrolases"/>
</dbReference>
<comment type="caution">
    <text evidence="2">The sequence shown here is derived from an EMBL/GenBank/DDBJ whole genome shotgun (WGS) entry which is preliminary data.</text>
</comment>
<dbReference type="GO" id="GO:0016787">
    <property type="term" value="F:hydrolase activity"/>
    <property type="evidence" value="ECO:0007669"/>
    <property type="project" value="InterPro"/>
</dbReference>
<proteinExistence type="predicted"/>
<sequence>MLDSAGGAPRFPVNMHEQPWNTHVHVFEPTRFPYAEVRTYTPAPATVEQLLQSLSASNYLIVQASVEDGPEAVLAHIQDLRHARPESIFRAEIVYEDADESRGWSEEHLKMLHTSGVRCLRVRNPQASNNNTNADFELRNLLKDHMRSIARSTGWAIAMQLPLSTWASLADFLQEDMRGITIIAEHCGSITVPLTGSDGKDFDTFIDLVRKRVLFVKLGALHRRIKAGGTMEELRVHLRTLADAGPEQLLWGSDWPHVDSTSRGTVESPHLVVDAQAELQALATWFPVKTLEFMLIRTPERLFGESVPGIGFGRGPM</sequence>
<dbReference type="Gene3D" id="3.20.20.140">
    <property type="entry name" value="Metal-dependent hydrolases"/>
    <property type="match status" value="1"/>
</dbReference>
<name>A0AAN7W2N2_9PEZI</name>
<evidence type="ECO:0000313" key="2">
    <source>
        <dbReference type="EMBL" id="KAK5694902.1"/>
    </source>
</evidence>